<evidence type="ECO:0000256" key="3">
    <source>
        <dbReference type="ARBA" id="ARBA00022980"/>
    </source>
</evidence>
<keyword evidence="1 5" id="KW-0699">rRNA-binding</keyword>
<dbReference type="Proteomes" id="UP001314796">
    <property type="component" value="Unassembled WGS sequence"/>
</dbReference>
<proteinExistence type="inferred from homology"/>
<dbReference type="InterPro" id="IPR037121">
    <property type="entry name" value="Ribosomal_bL25_C"/>
</dbReference>
<reference evidence="8 9" key="1">
    <citation type="submission" date="2021-01" db="EMBL/GenBank/DDBJ databases">
        <title>Genomic Encyclopedia of Type Strains, Phase IV (KMG-IV): sequencing the most valuable type-strain genomes for metagenomic binning, comparative biology and taxonomic classification.</title>
        <authorList>
            <person name="Goeker M."/>
        </authorList>
    </citation>
    <scope>NUCLEOTIDE SEQUENCE [LARGE SCALE GENOMIC DNA]</scope>
    <source>
        <strain evidence="8 9">DSM 25890</strain>
    </source>
</reference>
<evidence type="ECO:0000256" key="5">
    <source>
        <dbReference type="HAMAP-Rule" id="MF_01334"/>
    </source>
</evidence>
<dbReference type="InterPro" id="IPR020056">
    <property type="entry name" value="Rbsml_bL25/Gln-tRNA_synth_N"/>
</dbReference>
<evidence type="ECO:0000259" key="6">
    <source>
        <dbReference type="Pfam" id="PF01386"/>
    </source>
</evidence>
<sequence>MQSITSEVRNNVGKNESHRVRFDGYVPSVIYGRNMNTVPIKIDKRELQSLLRNHGENGIIQVEMGGENHTVLIKEVQRDPVTKEIIHLDLQQVSYDQKIHVKVPIVLKGRNYVERGGVILQQQLQELEVECFAGNIPQKLEYDVTSLTRGDALRVADMEFGEEFHIIQDPQSIIASFARVEKALDEVVEE</sequence>
<comment type="caution">
    <text evidence="8">The sequence shown here is derived from an EMBL/GenBank/DDBJ whole genome shotgun (WGS) entry which is preliminary data.</text>
</comment>
<dbReference type="NCBIfam" id="TIGR00731">
    <property type="entry name" value="bL25_bact_ctc"/>
    <property type="match status" value="1"/>
</dbReference>
<dbReference type="CDD" id="cd00495">
    <property type="entry name" value="Ribosomal_L25_TL5_CTC"/>
    <property type="match status" value="1"/>
</dbReference>
<dbReference type="InterPro" id="IPR011035">
    <property type="entry name" value="Ribosomal_bL25/Gln-tRNA_synth"/>
</dbReference>
<dbReference type="PANTHER" id="PTHR33284">
    <property type="entry name" value="RIBOSOMAL PROTEIN L25/GLN-TRNA SYNTHETASE, ANTI-CODON-BINDING DOMAIN-CONTAINING PROTEIN"/>
    <property type="match status" value="1"/>
</dbReference>
<feature type="domain" description="Large ribosomal subunit protein bL25 beta" evidence="7">
    <location>
        <begin position="98"/>
        <end position="178"/>
    </location>
</feature>
<feature type="domain" description="Large ribosomal subunit protein bL25 L25" evidence="6">
    <location>
        <begin position="6"/>
        <end position="90"/>
    </location>
</feature>
<dbReference type="SUPFAM" id="SSF50715">
    <property type="entry name" value="Ribosomal protein L25-like"/>
    <property type="match status" value="1"/>
</dbReference>
<gene>
    <name evidence="5" type="primary">rplY</name>
    <name evidence="5" type="synonym">ctc</name>
    <name evidence="8" type="ORF">JOC73_001214</name>
</gene>
<dbReference type="InterPro" id="IPR020057">
    <property type="entry name" value="Ribosomal_bL25_b-dom"/>
</dbReference>
<dbReference type="Pfam" id="PF14693">
    <property type="entry name" value="Ribosomal_TL5_C"/>
    <property type="match status" value="1"/>
</dbReference>
<evidence type="ECO:0000256" key="2">
    <source>
        <dbReference type="ARBA" id="ARBA00022884"/>
    </source>
</evidence>
<dbReference type="HAMAP" id="MF_01334">
    <property type="entry name" value="Ribosomal_bL25_CTC"/>
    <property type="match status" value="1"/>
</dbReference>
<evidence type="ECO:0000313" key="8">
    <source>
        <dbReference type="EMBL" id="MBM7614700.1"/>
    </source>
</evidence>
<comment type="subunit">
    <text evidence="5">Part of the 50S ribosomal subunit; part of the 5S rRNA/L5/L18/L25 subcomplex. Contacts the 5S rRNA. Binds to the 5S rRNA independently of L5 and L18.</text>
</comment>
<protein>
    <recommendedName>
        <fullName evidence="5">Large ribosomal subunit protein bL25</fullName>
    </recommendedName>
    <alternativeName>
        <fullName evidence="5">General stress protein CTC</fullName>
    </alternativeName>
</protein>
<dbReference type="PANTHER" id="PTHR33284:SF1">
    <property type="entry name" value="RIBOSOMAL PROTEIN L25_GLN-TRNA SYNTHETASE, ANTI-CODON-BINDING DOMAIN-CONTAINING PROTEIN"/>
    <property type="match status" value="1"/>
</dbReference>
<dbReference type="EMBL" id="JAFBEE010000006">
    <property type="protein sequence ID" value="MBM7614700.1"/>
    <property type="molecule type" value="Genomic_DNA"/>
</dbReference>
<keyword evidence="9" id="KW-1185">Reference proteome</keyword>
<dbReference type="Gene3D" id="2.170.120.20">
    <property type="entry name" value="Ribosomal protein L25, beta domain"/>
    <property type="match status" value="1"/>
</dbReference>
<dbReference type="InterPro" id="IPR020930">
    <property type="entry name" value="Ribosomal_uL5_bac-type"/>
</dbReference>
<dbReference type="RefSeq" id="WP_204401172.1">
    <property type="nucleotide sequence ID" value="NZ_JAFBEE010000006.1"/>
</dbReference>
<dbReference type="GO" id="GO:0005840">
    <property type="term" value="C:ribosome"/>
    <property type="evidence" value="ECO:0007669"/>
    <property type="project" value="UniProtKB-KW"/>
</dbReference>
<evidence type="ECO:0000313" key="9">
    <source>
        <dbReference type="Proteomes" id="UP001314796"/>
    </source>
</evidence>
<keyword evidence="4 5" id="KW-0687">Ribonucleoprotein</keyword>
<comment type="function">
    <text evidence="5">This is one of the proteins that binds to the 5S RNA in the ribosome where it forms part of the central protuberance.</text>
</comment>
<organism evidence="8 9">
    <name type="scientific">Alkaliphilus hydrothermalis</name>
    <dbReference type="NCBI Taxonomy" id="1482730"/>
    <lineage>
        <taxon>Bacteria</taxon>
        <taxon>Bacillati</taxon>
        <taxon>Bacillota</taxon>
        <taxon>Clostridia</taxon>
        <taxon>Peptostreptococcales</taxon>
        <taxon>Natronincolaceae</taxon>
        <taxon>Alkaliphilus</taxon>
    </lineage>
</organism>
<dbReference type="InterPro" id="IPR001021">
    <property type="entry name" value="Ribosomal_bL25_long"/>
</dbReference>
<comment type="similarity">
    <text evidence="5">Belongs to the bacterial ribosomal protein bL25 family. CTC subfamily.</text>
</comment>
<evidence type="ECO:0000256" key="4">
    <source>
        <dbReference type="ARBA" id="ARBA00023274"/>
    </source>
</evidence>
<evidence type="ECO:0000259" key="7">
    <source>
        <dbReference type="Pfam" id="PF14693"/>
    </source>
</evidence>
<keyword evidence="3 5" id="KW-0689">Ribosomal protein</keyword>
<dbReference type="Pfam" id="PF01386">
    <property type="entry name" value="Ribosomal_L25p"/>
    <property type="match status" value="1"/>
</dbReference>
<accession>A0ABS2NP32</accession>
<name>A0ABS2NP32_9FIRM</name>
<evidence type="ECO:0000256" key="1">
    <source>
        <dbReference type="ARBA" id="ARBA00022730"/>
    </source>
</evidence>
<keyword evidence="2 5" id="KW-0694">RNA-binding</keyword>
<dbReference type="Gene3D" id="2.40.240.10">
    <property type="entry name" value="Ribosomal Protein L25, Chain P"/>
    <property type="match status" value="1"/>
</dbReference>
<dbReference type="InterPro" id="IPR029751">
    <property type="entry name" value="Ribosomal_L25_dom"/>
</dbReference>